<proteinExistence type="predicted"/>
<sequence length="207" mass="22760">MSDQTPQQPETASPRPNDGDKKRRSPDAAAAQSARKKARTPDTVPRRGRIIRLLVGGREHATTRDTLSMVPDSFLDRLVSGELPSTLDEQGRYFIDRNGELFVFVLDWLRTAGDAEVVARASPDVLGRLRIEADFYGIEDLAAACTANLERLAQKDKENVRARAAPRRTSTTAPPMTAKEPSPPPRRPREPLDAALFAGPGDDDSDF</sequence>
<dbReference type="GO" id="GO:0051260">
    <property type="term" value="P:protein homooligomerization"/>
    <property type="evidence" value="ECO:0007669"/>
    <property type="project" value="InterPro"/>
</dbReference>
<dbReference type="Proteomes" id="UP000789595">
    <property type="component" value="Unassembled WGS sequence"/>
</dbReference>
<dbReference type="SUPFAM" id="SSF54695">
    <property type="entry name" value="POZ domain"/>
    <property type="match status" value="1"/>
</dbReference>
<dbReference type="CDD" id="cd18316">
    <property type="entry name" value="BTB_POZ_KCTD-like"/>
    <property type="match status" value="1"/>
</dbReference>
<dbReference type="EMBL" id="CAKKNE010000003">
    <property type="protein sequence ID" value="CAH0370694.1"/>
    <property type="molecule type" value="Genomic_DNA"/>
</dbReference>
<protein>
    <recommendedName>
        <fullName evidence="2">BTB domain-containing protein</fullName>
    </recommendedName>
</protein>
<dbReference type="PANTHER" id="PTHR11145:SF8">
    <property type="entry name" value="RE57120P"/>
    <property type="match status" value="1"/>
</dbReference>
<dbReference type="OrthoDB" id="45549at2759"/>
<name>A0A8J2SNM3_9STRA</name>
<dbReference type="InterPro" id="IPR003131">
    <property type="entry name" value="T1-type_BTB"/>
</dbReference>
<reference evidence="3" key="1">
    <citation type="submission" date="2021-11" db="EMBL/GenBank/DDBJ databases">
        <authorList>
            <consortium name="Genoscope - CEA"/>
            <person name="William W."/>
        </authorList>
    </citation>
    <scope>NUCLEOTIDE SEQUENCE</scope>
</reference>
<evidence type="ECO:0000313" key="3">
    <source>
        <dbReference type="EMBL" id="CAH0370694.1"/>
    </source>
</evidence>
<keyword evidence="4" id="KW-1185">Reference proteome</keyword>
<dbReference type="InterPro" id="IPR011333">
    <property type="entry name" value="SKP1/BTB/POZ_sf"/>
</dbReference>
<evidence type="ECO:0000313" key="4">
    <source>
        <dbReference type="Proteomes" id="UP000789595"/>
    </source>
</evidence>
<gene>
    <name evidence="3" type="ORF">PECAL_3P05940</name>
</gene>
<evidence type="ECO:0000259" key="2">
    <source>
        <dbReference type="SMART" id="SM00225"/>
    </source>
</evidence>
<feature type="domain" description="BTB" evidence="2">
    <location>
        <begin position="49"/>
        <end position="153"/>
    </location>
</feature>
<dbReference type="PANTHER" id="PTHR11145">
    <property type="entry name" value="BTB/POZ DOMAIN-CONTAINING ADAPTER FOR CUL3-MEDIATED RHOA DEGRADATION PROTEIN FAMILY MEMBER"/>
    <property type="match status" value="1"/>
</dbReference>
<comment type="caution">
    <text evidence="3">The sequence shown here is derived from an EMBL/GenBank/DDBJ whole genome shotgun (WGS) entry which is preliminary data.</text>
</comment>
<dbReference type="Gene3D" id="3.30.710.10">
    <property type="entry name" value="Potassium Channel Kv1.1, Chain A"/>
    <property type="match status" value="1"/>
</dbReference>
<organism evidence="3 4">
    <name type="scientific">Pelagomonas calceolata</name>
    <dbReference type="NCBI Taxonomy" id="35677"/>
    <lineage>
        <taxon>Eukaryota</taxon>
        <taxon>Sar</taxon>
        <taxon>Stramenopiles</taxon>
        <taxon>Ochrophyta</taxon>
        <taxon>Pelagophyceae</taxon>
        <taxon>Pelagomonadales</taxon>
        <taxon>Pelagomonadaceae</taxon>
        <taxon>Pelagomonas</taxon>
    </lineage>
</organism>
<feature type="compositionally biased region" description="Low complexity" evidence="1">
    <location>
        <begin position="167"/>
        <end position="180"/>
    </location>
</feature>
<dbReference type="SMART" id="SM00225">
    <property type="entry name" value="BTB"/>
    <property type="match status" value="1"/>
</dbReference>
<feature type="region of interest" description="Disordered" evidence="1">
    <location>
        <begin position="157"/>
        <end position="207"/>
    </location>
</feature>
<feature type="compositionally biased region" description="Polar residues" evidence="1">
    <location>
        <begin position="1"/>
        <end position="11"/>
    </location>
</feature>
<accession>A0A8J2SNM3</accession>
<dbReference type="InterPro" id="IPR045068">
    <property type="entry name" value="BACURD1-3"/>
</dbReference>
<evidence type="ECO:0000256" key="1">
    <source>
        <dbReference type="SAM" id="MobiDB-lite"/>
    </source>
</evidence>
<dbReference type="InterPro" id="IPR000210">
    <property type="entry name" value="BTB/POZ_dom"/>
</dbReference>
<dbReference type="AlphaFoldDB" id="A0A8J2SNM3"/>
<dbReference type="Pfam" id="PF02214">
    <property type="entry name" value="BTB_2"/>
    <property type="match status" value="1"/>
</dbReference>
<feature type="region of interest" description="Disordered" evidence="1">
    <location>
        <begin position="1"/>
        <end position="43"/>
    </location>
</feature>